<evidence type="ECO:0000313" key="3">
    <source>
        <dbReference type="Proteomes" id="UP000298663"/>
    </source>
</evidence>
<comment type="caution">
    <text evidence="2">The sequence shown here is derived from an EMBL/GenBank/DDBJ whole genome shotgun (WGS) entry which is preliminary data.</text>
</comment>
<evidence type="ECO:0000256" key="1">
    <source>
        <dbReference type="SAM" id="MobiDB-lite"/>
    </source>
</evidence>
<sequence length="97" mass="10097">MDSGATTMSLSHNRPNASLPTAVIVLSFINTGLCGRAERPAVIVVRAAIFHISSLESHTSLSRRSIIASGSTVVHVSKGSGGQSEEDGNDKETPHAD</sequence>
<gene>
    <name evidence="2" type="ORF">L596_010553</name>
</gene>
<dbReference type="EMBL" id="AZBU02000002">
    <property type="protein sequence ID" value="TKR96552.1"/>
    <property type="molecule type" value="Genomic_DNA"/>
</dbReference>
<reference evidence="2 3" key="1">
    <citation type="journal article" date="2015" name="Genome Biol.">
        <title>Comparative genomics of Steinernema reveals deeply conserved gene regulatory networks.</title>
        <authorList>
            <person name="Dillman A.R."/>
            <person name="Macchietto M."/>
            <person name="Porter C.F."/>
            <person name="Rogers A."/>
            <person name="Williams B."/>
            <person name="Antoshechkin I."/>
            <person name="Lee M.M."/>
            <person name="Goodwin Z."/>
            <person name="Lu X."/>
            <person name="Lewis E.E."/>
            <person name="Goodrich-Blair H."/>
            <person name="Stock S.P."/>
            <person name="Adams B.J."/>
            <person name="Sternberg P.W."/>
            <person name="Mortazavi A."/>
        </authorList>
    </citation>
    <scope>NUCLEOTIDE SEQUENCE [LARGE SCALE GENOMIC DNA]</scope>
    <source>
        <strain evidence="2 3">ALL</strain>
    </source>
</reference>
<reference evidence="2 3" key="2">
    <citation type="journal article" date="2019" name="G3 (Bethesda)">
        <title>Hybrid Assembly of the Genome of the Entomopathogenic Nematode Steinernema carpocapsae Identifies the X-Chromosome.</title>
        <authorList>
            <person name="Serra L."/>
            <person name="Macchietto M."/>
            <person name="Macias-Munoz A."/>
            <person name="McGill C.J."/>
            <person name="Rodriguez I.M."/>
            <person name="Rodriguez B."/>
            <person name="Murad R."/>
            <person name="Mortazavi A."/>
        </authorList>
    </citation>
    <scope>NUCLEOTIDE SEQUENCE [LARGE SCALE GENOMIC DNA]</scope>
    <source>
        <strain evidence="2 3">ALL</strain>
    </source>
</reference>
<accession>A0A4U5PIP5</accession>
<keyword evidence="3" id="KW-1185">Reference proteome</keyword>
<proteinExistence type="predicted"/>
<organism evidence="2 3">
    <name type="scientific">Steinernema carpocapsae</name>
    <name type="common">Entomopathogenic nematode</name>
    <dbReference type="NCBI Taxonomy" id="34508"/>
    <lineage>
        <taxon>Eukaryota</taxon>
        <taxon>Metazoa</taxon>
        <taxon>Ecdysozoa</taxon>
        <taxon>Nematoda</taxon>
        <taxon>Chromadorea</taxon>
        <taxon>Rhabditida</taxon>
        <taxon>Tylenchina</taxon>
        <taxon>Panagrolaimomorpha</taxon>
        <taxon>Strongyloidoidea</taxon>
        <taxon>Steinernematidae</taxon>
        <taxon>Steinernema</taxon>
    </lineage>
</organism>
<feature type="region of interest" description="Disordered" evidence="1">
    <location>
        <begin position="75"/>
        <end position="97"/>
    </location>
</feature>
<protein>
    <submittedName>
        <fullName evidence="2">Uncharacterized protein</fullName>
    </submittedName>
</protein>
<name>A0A4U5PIP5_STECR</name>
<evidence type="ECO:0000313" key="2">
    <source>
        <dbReference type="EMBL" id="TKR96552.1"/>
    </source>
</evidence>
<dbReference type="Proteomes" id="UP000298663">
    <property type="component" value="Unassembled WGS sequence"/>
</dbReference>
<dbReference type="AlphaFoldDB" id="A0A4U5PIP5"/>